<dbReference type="RefSeq" id="WP_186915394.1">
    <property type="nucleotide sequence ID" value="NZ_JACOFZ010000001.1"/>
</dbReference>
<dbReference type="CDD" id="cd02440">
    <property type="entry name" value="AdoMet_MTases"/>
    <property type="match status" value="1"/>
</dbReference>
<evidence type="ECO:0000313" key="7">
    <source>
        <dbReference type="Proteomes" id="UP000627446"/>
    </source>
</evidence>
<feature type="domain" description="Methyltransferase small" evidence="5">
    <location>
        <begin position="131"/>
        <end position="215"/>
    </location>
</feature>
<reference evidence="6" key="1">
    <citation type="submission" date="2020-08" db="EMBL/GenBank/DDBJ databases">
        <title>Novel species isolated from subtropical streams in China.</title>
        <authorList>
            <person name="Lu H."/>
        </authorList>
    </citation>
    <scope>NUCLEOTIDE SEQUENCE</scope>
    <source>
        <strain evidence="6">LX22W</strain>
    </source>
</reference>
<dbReference type="InterPro" id="IPR007848">
    <property type="entry name" value="Small_mtfrase_dom"/>
</dbReference>
<name>A0A923KS91_9BURK</name>
<dbReference type="SUPFAM" id="SSF53335">
    <property type="entry name" value="S-adenosyl-L-methionine-dependent methyltransferases"/>
    <property type="match status" value="1"/>
</dbReference>
<evidence type="ECO:0000256" key="2">
    <source>
        <dbReference type="ARBA" id="ARBA00022679"/>
    </source>
</evidence>
<gene>
    <name evidence="4 6" type="primary">prmB</name>
    <name evidence="6" type="ORF">H8K36_01640</name>
</gene>
<comment type="function">
    <text evidence="4">Methylates ribosomal protein uL3 on a specific glutamine residue.</text>
</comment>
<sequence length="300" mass="33600">MSTTNFPFQTLRDLLRYAVTRFNTEQLFFGHGSANALDEAAYLLLHTLKLPLDKIDPFLDARLLPEEINAAIAVIERRASDRVPASYITKEAWLGTYNFYVDERVIVPRSFIAELIPERFSPWVQDPEEVSDILELCTGSGCLPIMLADAFYNAQVDAVDISKDALAVARKNVQTYELEDRISLIESDLYSNVPDKLYDMIITNPPYVNSNSMSKLPQEYLHEPQIALAGGDDGMDLVRKIVAGAGKRLKPNGILMVEIGNERVFAEEAFAEYGLTWLSTSAGDDMVFMLTAEQLQDSES</sequence>
<dbReference type="Proteomes" id="UP000627446">
    <property type="component" value="Unassembled WGS sequence"/>
</dbReference>
<dbReference type="GO" id="GO:0036009">
    <property type="term" value="F:protein-glutamine N-methyltransferase activity"/>
    <property type="evidence" value="ECO:0007669"/>
    <property type="project" value="UniProtKB-UniRule"/>
</dbReference>
<accession>A0A923KS91</accession>
<dbReference type="PROSITE" id="PS00092">
    <property type="entry name" value="N6_MTASE"/>
    <property type="match status" value="1"/>
</dbReference>
<keyword evidence="2 4" id="KW-0808">Transferase</keyword>
<comment type="caution">
    <text evidence="6">The sequence shown here is derived from an EMBL/GenBank/DDBJ whole genome shotgun (WGS) entry which is preliminary data.</text>
</comment>
<keyword evidence="3 4" id="KW-0949">S-adenosyl-L-methionine</keyword>
<dbReference type="InterPro" id="IPR002052">
    <property type="entry name" value="DNA_methylase_N6_adenine_CS"/>
</dbReference>
<dbReference type="InterPro" id="IPR004556">
    <property type="entry name" value="HemK-like"/>
</dbReference>
<protein>
    <recommendedName>
        <fullName evidence="4">Ribosomal protein uL3 glutamine methyltransferase</fullName>
        <shortName evidence="4">uL3 MTase</shortName>
        <ecNumber evidence="4">2.1.1.298</ecNumber>
    </recommendedName>
    <alternativeName>
        <fullName evidence="4">N5-glutamine methyltransferase PrmB</fullName>
    </alternativeName>
</protein>
<keyword evidence="6" id="KW-0687">Ribonucleoprotein</keyword>
<dbReference type="EC" id="2.1.1.298" evidence="4"/>
<dbReference type="Pfam" id="PF05175">
    <property type="entry name" value="MTS"/>
    <property type="match status" value="1"/>
</dbReference>
<dbReference type="GO" id="GO:0003676">
    <property type="term" value="F:nucleic acid binding"/>
    <property type="evidence" value="ECO:0007669"/>
    <property type="project" value="InterPro"/>
</dbReference>
<evidence type="ECO:0000256" key="4">
    <source>
        <dbReference type="HAMAP-Rule" id="MF_02125"/>
    </source>
</evidence>
<dbReference type="PANTHER" id="PTHR47806:SF1">
    <property type="entry name" value="RIBOSOMAL PROTEIN UL3 GLUTAMINE METHYLTRANSFERASE"/>
    <property type="match status" value="1"/>
</dbReference>
<proteinExistence type="inferred from homology"/>
<dbReference type="GO" id="GO:0005829">
    <property type="term" value="C:cytosol"/>
    <property type="evidence" value="ECO:0007669"/>
    <property type="project" value="TreeGrafter"/>
</dbReference>
<dbReference type="NCBIfam" id="TIGR03533">
    <property type="entry name" value="L3_gln_methyl"/>
    <property type="match status" value="1"/>
</dbReference>
<dbReference type="EMBL" id="JACOFZ010000001">
    <property type="protein sequence ID" value="MBC3880067.1"/>
    <property type="molecule type" value="Genomic_DNA"/>
</dbReference>
<keyword evidence="6" id="KW-0689">Ribosomal protein</keyword>
<comment type="similarity">
    <text evidence="4">Belongs to the protein N5-glutamine methyltransferase family. PrmB subfamily.</text>
</comment>
<dbReference type="PIRSF" id="PIRSF037167">
    <property type="entry name" value="Mtase_YfcB_prd"/>
    <property type="match status" value="1"/>
</dbReference>
<evidence type="ECO:0000313" key="6">
    <source>
        <dbReference type="EMBL" id="MBC3880067.1"/>
    </source>
</evidence>
<dbReference type="NCBIfam" id="TIGR00536">
    <property type="entry name" value="hemK_fam"/>
    <property type="match status" value="1"/>
</dbReference>
<dbReference type="InterPro" id="IPR029063">
    <property type="entry name" value="SAM-dependent_MTases_sf"/>
</dbReference>
<organism evidence="6 7">
    <name type="scientific">Undibacterium nitidum</name>
    <dbReference type="NCBI Taxonomy" id="2762298"/>
    <lineage>
        <taxon>Bacteria</taxon>
        <taxon>Pseudomonadati</taxon>
        <taxon>Pseudomonadota</taxon>
        <taxon>Betaproteobacteria</taxon>
        <taxon>Burkholderiales</taxon>
        <taxon>Oxalobacteraceae</taxon>
        <taxon>Undibacterium</taxon>
    </lineage>
</organism>
<comment type="catalytic activity">
    <reaction evidence="4">
        <text>L-glutaminyl-[ribosomal protein uL3] + S-adenosyl-L-methionine = N(5)-methyl-L-glutaminyl-[ribosomal protein uL3] + S-adenosyl-L-homocysteine + H(+)</text>
        <dbReference type="Rhea" id="RHEA:45020"/>
        <dbReference type="Rhea" id="RHEA-COMP:11063"/>
        <dbReference type="Rhea" id="RHEA-COMP:11064"/>
        <dbReference type="ChEBI" id="CHEBI:15378"/>
        <dbReference type="ChEBI" id="CHEBI:30011"/>
        <dbReference type="ChEBI" id="CHEBI:57856"/>
        <dbReference type="ChEBI" id="CHEBI:59789"/>
        <dbReference type="ChEBI" id="CHEBI:61891"/>
        <dbReference type="EC" id="2.1.1.298"/>
    </reaction>
</comment>
<keyword evidence="1 4" id="KW-0489">Methyltransferase</keyword>
<dbReference type="GO" id="GO:0032259">
    <property type="term" value="P:methylation"/>
    <property type="evidence" value="ECO:0007669"/>
    <property type="project" value="UniProtKB-KW"/>
</dbReference>
<dbReference type="GO" id="GO:0005840">
    <property type="term" value="C:ribosome"/>
    <property type="evidence" value="ECO:0007669"/>
    <property type="project" value="UniProtKB-KW"/>
</dbReference>
<dbReference type="AlphaFoldDB" id="A0A923KS91"/>
<dbReference type="Gene3D" id="3.40.50.150">
    <property type="entry name" value="Vaccinia Virus protein VP39"/>
    <property type="match status" value="1"/>
</dbReference>
<dbReference type="PANTHER" id="PTHR47806">
    <property type="entry name" value="50S RIBOSOMAL PROTEIN L3 GLUTAMINE METHYLTRANSFERASE"/>
    <property type="match status" value="1"/>
</dbReference>
<dbReference type="HAMAP" id="MF_02125">
    <property type="entry name" value="L3_methyltr_PrmB"/>
    <property type="match status" value="1"/>
</dbReference>
<keyword evidence="7" id="KW-1185">Reference proteome</keyword>
<evidence type="ECO:0000256" key="1">
    <source>
        <dbReference type="ARBA" id="ARBA00022603"/>
    </source>
</evidence>
<evidence type="ECO:0000256" key="3">
    <source>
        <dbReference type="ARBA" id="ARBA00022691"/>
    </source>
</evidence>
<dbReference type="InterPro" id="IPR017127">
    <property type="entry name" value="Ribosome_uL3_MTase"/>
</dbReference>
<evidence type="ECO:0000259" key="5">
    <source>
        <dbReference type="Pfam" id="PF05175"/>
    </source>
</evidence>